<gene>
    <name evidence="2" type="ORF">C7I36_02550</name>
</gene>
<organism evidence="2 3">
    <name type="scientific">Zobellella taiwanensis</name>
    <dbReference type="NCBI Taxonomy" id="347535"/>
    <lineage>
        <taxon>Bacteria</taxon>
        <taxon>Pseudomonadati</taxon>
        <taxon>Pseudomonadota</taxon>
        <taxon>Gammaproteobacteria</taxon>
        <taxon>Aeromonadales</taxon>
        <taxon>Aeromonadaceae</taxon>
        <taxon>Zobellella</taxon>
    </lineage>
</organism>
<protein>
    <submittedName>
        <fullName evidence="2">Prepilin-type cleavage/methylation-like protein</fullName>
    </submittedName>
</protein>
<reference evidence="2 3" key="1">
    <citation type="submission" date="2018-03" db="EMBL/GenBank/DDBJ databases">
        <title>The draft genome of Zobellella taiwanensis JCM 13381.</title>
        <authorList>
            <person name="Liu L."/>
            <person name="Li L."/>
            <person name="Wang T."/>
            <person name="Zhang X."/>
            <person name="Liang L."/>
        </authorList>
    </citation>
    <scope>NUCLEOTIDE SEQUENCE [LARGE SCALE GENOMIC DNA]</scope>
    <source>
        <strain evidence="2 3">JCM 13381</strain>
    </source>
</reference>
<dbReference type="OrthoDB" id="5600450at2"/>
<name>A0A2P7RAI7_9GAMM</name>
<proteinExistence type="predicted"/>
<accession>A0A2P7RAI7</accession>
<evidence type="ECO:0000313" key="2">
    <source>
        <dbReference type="EMBL" id="PSJ47247.1"/>
    </source>
</evidence>
<dbReference type="RefSeq" id="WP_106452163.1">
    <property type="nucleotide sequence ID" value="NZ_PXYH01000002.1"/>
</dbReference>
<comment type="caution">
    <text evidence="2">The sequence shown here is derived from an EMBL/GenBank/DDBJ whole genome shotgun (WGS) entry which is preliminary data.</text>
</comment>
<feature type="transmembrane region" description="Helical" evidence="1">
    <location>
        <begin position="13"/>
        <end position="32"/>
    </location>
</feature>
<keyword evidence="3" id="KW-1185">Reference proteome</keyword>
<dbReference type="AlphaFoldDB" id="A0A2P7RAI7"/>
<keyword evidence="1" id="KW-0472">Membrane</keyword>
<evidence type="ECO:0000313" key="3">
    <source>
        <dbReference type="Proteomes" id="UP000242181"/>
    </source>
</evidence>
<evidence type="ECO:0000256" key="1">
    <source>
        <dbReference type="SAM" id="Phobius"/>
    </source>
</evidence>
<dbReference type="Proteomes" id="UP000242181">
    <property type="component" value="Unassembled WGS sequence"/>
</dbReference>
<dbReference type="EMBL" id="PXYH01000002">
    <property type="protein sequence ID" value="PSJ47247.1"/>
    <property type="molecule type" value="Genomic_DNA"/>
</dbReference>
<sequence length="177" mass="19386">MWRANAGLSLLEYVVGLAILAIVLVGAGLFFLSQPRQLDPVFQFRAVSLAEALAEQVLAVKYDAENDPYAAEHKRCDIGAAPDCLNAPTAGADARLKDFSHVDDFRLWCGDDNAIAGNALADQLKLSQTLLYTRYRVQTCVTLNTVDPNAPFKEVTISIADQSGADLSFILHRYNIR</sequence>
<keyword evidence="1" id="KW-1133">Transmembrane helix</keyword>
<keyword evidence="1" id="KW-0812">Transmembrane</keyword>